<evidence type="ECO:0000313" key="3">
    <source>
        <dbReference type="Proteomes" id="UP000009168"/>
    </source>
</evidence>
<organism evidence="2 3">
    <name type="scientific">Tetrahymena thermophila (strain SB210)</name>
    <dbReference type="NCBI Taxonomy" id="312017"/>
    <lineage>
        <taxon>Eukaryota</taxon>
        <taxon>Sar</taxon>
        <taxon>Alveolata</taxon>
        <taxon>Ciliophora</taxon>
        <taxon>Intramacronucleata</taxon>
        <taxon>Oligohymenophorea</taxon>
        <taxon>Hymenostomatida</taxon>
        <taxon>Tetrahymenina</taxon>
        <taxon>Tetrahymenidae</taxon>
        <taxon>Tetrahymena</taxon>
    </lineage>
</organism>
<evidence type="ECO:0000256" key="1">
    <source>
        <dbReference type="SAM" id="MobiDB-lite"/>
    </source>
</evidence>
<feature type="compositionally biased region" description="Polar residues" evidence="1">
    <location>
        <begin position="129"/>
        <end position="144"/>
    </location>
</feature>
<dbReference type="Proteomes" id="UP000009168">
    <property type="component" value="Unassembled WGS sequence"/>
</dbReference>
<dbReference type="GeneID" id="7847074"/>
<gene>
    <name evidence="2" type="ORF">TTHERM_00732570</name>
</gene>
<keyword evidence="3" id="KW-1185">Reference proteome</keyword>
<dbReference type="AlphaFoldDB" id="Q245F4"/>
<proteinExistence type="predicted"/>
<dbReference type="HOGENOM" id="CLU_359649_0_0_1"/>
<dbReference type="InParanoid" id="Q245F4"/>
<protein>
    <submittedName>
        <fullName evidence="2">Uncharacterized protein</fullName>
    </submittedName>
</protein>
<accession>Q245F4</accession>
<feature type="region of interest" description="Disordered" evidence="1">
    <location>
        <begin position="117"/>
        <end position="144"/>
    </location>
</feature>
<name>Q245F4_TETTS</name>
<dbReference type="RefSeq" id="XP_001023655.2">
    <property type="nucleotide sequence ID" value="XM_001023655.2"/>
</dbReference>
<reference evidence="3" key="1">
    <citation type="journal article" date="2006" name="PLoS Biol.">
        <title>Macronuclear genome sequence of the ciliate Tetrahymena thermophila, a model eukaryote.</title>
        <authorList>
            <person name="Eisen J.A."/>
            <person name="Coyne R.S."/>
            <person name="Wu M."/>
            <person name="Wu D."/>
            <person name="Thiagarajan M."/>
            <person name="Wortman J.R."/>
            <person name="Badger J.H."/>
            <person name="Ren Q."/>
            <person name="Amedeo P."/>
            <person name="Jones K.M."/>
            <person name="Tallon L.J."/>
            <person name="Delcher A.L."/>
            <person name="Salzberg S.L."/>
            <person name="Silva J.C."/>
            <person name="Haas B.J."/>
            <person name="Majoros W.H."/>
            <person name="Farzad M."/>
            <person name="Carlton J.M."/>
            <person name="Smith R.K. Jr."/>
            <person name="Garg J."/>
            <person name="Pearlman R.E."/>
            <person name="Karrer K.M."/>
            <person name="Sun L."/>
            <person name="Manning G."/>
            <person name="Elde N.C."/>
            <person name="Turkewitz A.P."/>
            <person name="Asai D.J."/>
            <person name="Wilkes D.E."/>
            <person name="Wang Y."/>
            <person name="Cai H."/>
            <person name="Collins K."/>
            <person name="Stewart B.A."/>
            <person name="Lee S.R."/>
            <person name="Wilamowska K."/>
            <person name="Weinberg Z."/>
            <person name="Ruzzo W.L."/>
            <person name="Wloga D."/>
            <person name="Gaertig J."/>
            <person name="Frankel J."/>
            <person name="Tsao C.-C."/>
            <person name="Gorovsky M.A."/>
            <person name="Keeling P.J."/>
            <person name="Waller R.F."/>
            <person name="Patron N.J."/>
            <person name="Cherry J.M."/>
            <person name="Stover N.A."/>
            <person name="Krieger C.J."/>
            <person name="del Toro C."/>
            <person name="Ryder H.F."/>
            <person name="Williamson S.C."/>
            <person name="Barbeau R.A."/>
            <person name="Hamilton E.P."/>
            <person name="Orias E."/>
        </authorList>
    </citation>
    <scope>NUCLEOTIDE SEQUENCE [LARGE SCALE GENOMIC DNA]</scope>
    <source>
        <strain evidence="3">SB210</strain>
    </source>
</reference>
<evidence type="ECO:0000313" key="2">
    <source>
        <dbReference type="EMBL" id="EAS03410.2"/>
    </source>
</evidence>
<dbReference type="EMBL" id="GG662485">
    <property type="protein sequence ID" value="EAS03410.2"/>
    <property type="molecule type" value="Genomic_DNA"/>
</dbReference>
<dbReference type="KEGG" id="tet:TTHERM_00732570"/>
<sequence length="414" mass="47967">MLTQRRLESQFDLENLCLTPSNINAKHRKSHIILNNMKENIPPLNTIKNNKNGLISYSYSQKIMLQTKPKLNSKLVKSPNINNNYRILSLPLNEGKESEIMNRPLPSYKDRYLSELQGKSNQRDDAPTLQITNNSPSNQQQNLAPVSPIFYKSQMKETNFVSPVSRQQLNDRSPFILKTPQNSLKPTQNNYFELINQKTTNGFQQQKFTIKNKSKYNNFLMPSNNNEVTIKVPSCPVLIDEAEIDYSPQMKTYTPNNKRITCQRSRLIFKKYMDNSGEISQNSPDLLTANLKKQNLQIATLNTSAEKQLQQINNSVEKSQDFSHLKKYYGQKYEPKLQVKQQLQQQQSNRQPSLKSKKLQMILSQRNNIQAINNQTTNAYFGDYEMKPWDQKSETFLTEEADTSLIDILNQLSK</sequence>